<dbReference type="RefSeq" id="WP_342758027.1">
    <property type="nucleotide sequence ID" value="NZ_CP146256.1"/>
</dbReference>
<dbReference type="SUPFAM" id="SSF54913">
    <property type="entry name" value="GlnB-like"/>
    <property type="match status" value="1"/>
</dbReference>
<organism evidence="1 2">
    <name type="scientific">Kineothrix sedimenti</name>
    <dbReference type="NCBI Taxonomy" id="3123317"/>
    <lineage>
        <taxon>Bacteria</taxon>
        <taxon>Bacillati</taxon>
        <taxon>Bacillota</taxon>
        <taxon>Clostridia</taxon>
        <taxon>Lachnospirales</taxon>
        <taxon>Lachnospiraceae</taxon>
        <taxon>Kineothrix</taxon>
    </lineage>
</organism>
<keyword evidence="2" id="KW-1185">Reference proteome</keyword>
<dbReference type="EMBL" id="CP146256">
    <property type="protein sequence ID" value="XAH74435.1"/>
    <property type="molecule type" value="Genomic_DNA"/>
</dbReference>
<evidence type="ECO:0000313" key="1">
    <source>
        <dbReference type="EMBL" id="XAH74435.1"/>
    </source>
</evidence>
<dbReference type="Gene3D" id="3.30.70.120">
    <property type="match status" value="1"/>
</dbReference>
<dbReference type="InterPro" id="IPR015867">
    <property type="entry name" value="N-reg_PII/ATP_PRibTrfase_C"/>
</dbReference>
<proteinExistence type="predicted"/>
<gene>
    <name evidence="1" type="ORF">V6984_01310</name>
</gene>
<name>A0ABZ3EYA3_9FIRM</name>
<reference evidence="1 2" key="1">
    <citation type="submission" date="2024-02" db="EMBL/GenBank/DDBJ databases">
        <title>Bacterial strain from lacustrine sediment.</title>
        <authorList>
            <person name="Petit C."/>
            <person name="Fadhlaoui K."/>
        </authorList>
    </citation>
    <scope>NUCLEOTIDE SEQUENCE [LARGE SCALE GENOMIC DNA]</scope>
    <source>
        <strain evidence="1 2">IPX-CK</strain>
    </source>
</reference>
<accession>A0ABZ3EYA3</accession>
<evidence type="ECO:0008006" key="3">
    <source>
        <dbReference type="Google" id="ProtNLM"/>
    </source>
</evidence>
<dbReference type="InterPro" id="IPR011322">
    <property type="entry name" value="N-reg_PII-like_a/b"/>
</dbReference>
<sequence length="105" mass="11622">MMHDDVSSCLEFLTIIAGRKLKDSLVESLSSEGGRLITVMYGKGSVRSDYLRDMFGLVPEENKVMITCLLPCKKADAVMGMLVSKFHFDKPNTGIAFTVPINITF</sequence>
<evidence type="ECO:0000313" key="2">
    <source>
        <dbReference type="Proteomes" id="UP001451571"/>
    </source>
</evidence>
<protein>
    <recommendedName>
        <fullName evidence="3">Nitrogen regulatory protein P-II</fullName>
    </recommendedName>
</protein>
<dbReference type="Proteomes" id="UP001451571">
    <property type="component" value="Chromosome"/>
</dbReference>